<feature type="compositionally biased region" description="Acidic residues" evidence="1">
    <location>
        <begin position="178"/>
        <end position="189"/>
    </location>
</feature>
<dbReference type="Proteomes" id="UP000694843">
    <property type="component" value="Unplaced"/>
</dbReference>
<proteinExistence type="predicted"/>
<evidence type="ECO:0000256" key="1">
    <source>
        <dbReference type="SAM" id="MobiDB-lite"/>
    </source>
</evidence>
<accession>A0A8B7MXT4</accession>
<evidence type="ECO:0000313" key="3">
    <source>
        <dbReference type="RefSeq" id="XP_018006357.1"/>
    </source>
</evidence>
<feature type="compositionally biased region" description="Polar residues" evidence="1">
    <location>
        <begin position="227"/>
        <end position="236"/>
    </location>
</feature>
<dbReference type="GO" id="GO:0043065">
    <property type="term" value="P:positive regulation of apoptotic process"/>
    <property type="evidence" value="ECO:0007669"/>
    <property type="project" value="TreeGrafter"/>
</dbReference>
<dbReference type="InterPro" id="IPR026117">
    <property type="entry name" value="Par-4"/>
</dbReference>
<protein>
    <submittedName>
        <fullName evidence="3">PRKC apoptosis WT1 regulator protein isoform X1</fullName>
    </submittedName>
</protein>
<feature type="compositionally biased region" description="Polar residues" evidence="1">
    <location>
        <begin position="63"/>
        <end position="74"/>
    </location>
</feature>
<feature type="region of interest" description="Disordered" evidence="1">
    <location>
        <begin position="1"/>
        <end position="241"/>
    </location>
</feature>
<sequence>MASSSVSQDDIELDQEMTTRRSRLRMARARNFNPTRTAGGGGDDGDDADAESVVGAPWVTVGALQSGSRSTEQDISPKPLNRLKEKRARPGASAKTKAQPRDRRKLREKRRSCGVVHVPSTESTGGSSGEQATGGSPSVSPERRPPSGGQITVGSSPPPQHPAWHGRVKSRNRSASDLEADDEDNEDYDSLTMSGIALPQLLPAATAPPPHHRSVQHASSRGELQRMQRNSASSLDVASELEATRQENKRLLLMLAERDQRIAQLQRLVASCSPHTVTCQPQPTTCPTQPATYPTHPASYPTHPASYLIQPATGQPHSSTSSDPASALNAAFESLMTE</sequence>
<dbReference type="KEGG" id="hazt:108664300"/>
<feature type="compositionally biased region" description="Polar residues" evidence="1">
    <location>
        <begin position="312"/>
        <end position="324"/>
    </location>
</feature>
<evidence type="ECO:0000313" key="2">
    <source>
        <dbReference type="Proteomes" id="UP000694843"/>
    </source>
</evidence>
<keyword evidence="2" id="KW-1185">Reference proteome</keyword>
<dbReference type="RefSeq" id="XP_018006357.1">
    <property type="nucleotide sequence ID" value="XM_018150868.2"/>
</dbReference>
<dbReference type="AlphaFoldDB" id="A0A8B7MXT4"/>
<gene>
    <name evidence="3" type="primary">LOC108664300</name>
</gene>
<organism evidence="2 3">
    <name type="scientific">Hyalella azteca</name>
    <name type="common">Amphipod</name>
    <dbReference type="NCBI Taxonomy" id="294128"/>
    <lineage>
        <taxon>Eukaryota</taxon>
        <taxon>Metazoa</taxon>
        <taxon>Ecdysozoa</taxon>
        <taxon>Arthropoda</taxon>
        <taxon>Crustacea</taxon>
        <taxon>Multicrustacea</taxon>
        <taxon>Malacostraca</taxon>
        <taxon>Eumalacostraca</taxon>
        <taxon>Peracarida</taxon>
        <taxon>Amphipoda</taxon>
        <taxon>Senticaudata</taxon>
        <taxon>Talitrida</taxon>
        <taxon>Talitroidea</taxon>
        <taxon>Hyalellidae</taxon>
        <taxon>Hyalella</taxon>
    </lineage>
</organism>
<dbReference type="GO" id="GO:0005737">
    <property type="term" value="C:cytoplasm"/>
    <property type="evidence" value="ECO:0007669"/>
    <property type="project" value="TreeGrafter"/>
</dbReference>
<feature type="compositionally biased region" description="Low complexity" evidence="1">
    <location>
        <begin position="120"/>
        <end position="140"/>
    </location>
</feature>
<dbReference type="PANTHER" id="PTHR15093:SF1">
    <property type="entry name" value="PRKC APOPTOSIS WT1 REGULATOR PROTEIN"/>
    <property type="match status" value="1"/>
</dbReference>
<dbReference type="PANTHER" id="PTHR15093">
    <property type="entry name" value="PROSTATE APOPTOSIS RESPONSE PROTEIN PAR-4"/>
    <property type="match status" value="1"/>
</dbReference>
<name>A0A8B7MXT4_HYAAZ</name>
<feature type="compositionally biased region" description="Basic residues" evidence="1">
    <location>
        <begin position="102"/>
        <end position="112"/>
    </location>
</feature>
<reference evidence="3" key="1">
    <citation type="submission" date="2025-08" db="UniProtKB">
        <authorList>
            <consortium name="RefSeq"/>
        </authorList>
    </citation>
    <scope>IDENTIFICATION</scope>
    <source>
        <tissue evidence="3">Whole organism</tissue>
    </source>
</reference>
<dbReference type="GeneID" id="108664300"/>
<dbReference type="OrthoDB" id="6286739at2759"/>
<feature type="region of interest" description="Disordered" evidence="1">
    <location>
        <begin position="292"/>
        <end position="338"/>
    </location>
</feature>
<dbReference type="GO" id="GO:0006915">
    <property type="term" value="P:apoptotic process"/>
    <property type="evidence" value="ECO:0007669"/>
    <property type="project" value="InterPro"/>
</dbReference>